<dbReference type="Pfam" id="PF23286">
    <property type="entry name" value="LRR_13"/>
    <property type="match status" value="1"/>
</dbReference>
<dbReference type="InterPro" id="IPR044974">
    <property type="entry name" value="Disease_R_plants"/>
</dbReference>
<dbReference type="GeneID" id="125314441"/>
<dbReference type="InterPro" id="IPR058546">
    <property type="entry name" value="RPS4B/Roq1-like_LRR"/>
</dbReference>
<dbReference type="SUPFAM" id="SSF52540">
    <property type="entry name" value="P-loop containing nucleoside triphosphate hydrolases"/>
    <property type="match status" value="1"/>
</dbReference>
<dbReference type="PROSITE" id="PS50104">
    <property type="entry name" value="TIR"/>
    <property type="match status" value="1"/>
</dbReference>
<evidence type="ECO:0000259" key="3">
    <source>
        <dbReference type="PROSITE" id="PS50104"/>
    </source>
</evidence>
<evidence type="ECO:0000313" key="4">
    <source>
        <dbReference type="Proteomes" id="UP000827889"/>
    </source>
</evidence>
<evidence type="ECO:0000256" key="1">
    <source>
        <dbReference type="ARBA" id="ARBA00022737"/>
    </source>
</evidence>
<evidence type="ECO:0000313" key="5">
    <source>
        <dbReference type="RefSeq" id="XP_048132656.1"/>
    </source>
</evidence>
<reference evidence="5" key="2">
    <citation type="submission" date="2025-08" db="UniProtKB">
        <authorList>
            <consortium name="RefSeq"/>
        </authorList>
    </citation>
    <scope>IDENTIFICATION</scope>
    <source>
        <tissue evidence="5">Leaf</tissue>
    </source>
</reference>
<dbReference type="InterPro" id="IPR035897">
    <property type="entry name" value="Toll_tir_struct_dom_sf"/>
</dbReference>
<reference evidence="4" key="1">
    <citation type="submission" date="2025-05" db="UniProtKB">
        <authorList>
            <consortium name="RefSeq"/>
        </authorList>
    </citation>
    <scope>NUCLEOTIDE SEQUENCE [LARGE SCALE GENOMIC DNA]</scope>
</reference>
<dbReference type="Pfam" id="PF23282">
    <property type="entry name" value="WHD_ROQ1"/>
    <property type="match status" value="1"/>
</dbReference>
<dbReference type="InterPro" id="IPR036390">
    <property type="entry name" value="WH_DNA-bd_sf"/>
</dbReference>
<protein>
    <submittedName>
        <fullName evidence="5">TMV resistance protein N-like</fullName>
    </submittedName>
</protein>
<dbReference type="InterPro" id="IPR000157">
    <property type="entry name" value="TIR_dom"/>
</dbReference>
<dbReference type="PRINTS" id="PR00364">
    <property type="entry name" value="DISEASERSIST"/>
</dbReference>
<dbReference type="SMART" id="SM00255">
    <property type="entry name" value="TIR"/>
    <property type="match status" value="1"/>
</dbReference>
<accession>A0ABM3H7S6</accession>
<keyword evidence="2" id="KW-0611">Plant defense</keyword>
<dbReference type="SUPFAM" id="SSF46785">
    <property type="entry name" value="Winged helix' DNA-binding domain"/>
    <property type="match status" value="1"/>
</dbReference>
<feature type="domain" description="TIR" evidence="3">
    <location>
        <begin position="14"/>
        <end position="153"/>
    </location>
</feature>
<dbReference type="PANTHER" id="PTHR11017:SF292">
    <property type="entry name" value="AAA+ ATPASE DOMAIN-CONTAINING PROTEIN"/>
    <property type="match status" value="1"/>
</dbReference>
<dbReference type="InterPro" id="IPR032675">
    <property type="entry name" value="LRR_dom_sf"/>
</dbReference>
<gene>
    <name evidence="5" type="primary">LOC125314441</name>
</gene>
<dbReference type="InterPro" id="IPR027417">
    <property type="entry name" value="P-loop_NTPase"/>
</dbReference>
<keyword evidence="4" id="KW-1185">Reference proteome</keyword>
<dbReference type="PANTHER" id="PTHR11017">
    <property type="entry name" value="LEUCINE-RICH REPEAT-CONTAINING PROTEIN"/>
    <property type="match status" value="1"/>
</dbReference>
<dbReference type="Gene3D" id="3.40.50.10140">
    <property type="entry name" value="Toll/interleukin-1 receptor homology (TIR) domain"/>
    <property type="match status" value="1"/>
</dbReference>
<proteinExistence type="predicted"/>
<dbReference type="SUPFAM" id="SSF52200">
    <property type="entry name" value="Toll/Interleukin receptor TIR domain"/>
    <property type="match status" value="1"/>
</dbReference>
<dbReference type="Gene3D" id="3.80.10.10">
    <property type="entry name" value="Ribonuclease Inhibitor"/>
    <property type="match status" value="2"/>
</dbReference>
<dbReference type="Pfam" id="PF01582">
    <property type="entry name" value="TIR"/>
    <property type="match status" value="1"/>
</dbReference>
<dbReference type="InterPro" id="IPR042197">
    <property type="entry name" value="Apaf_helical"/>
</dbReference>
<dbReference type="InterPro" id="IPR058192">
    <property type="entry name" value="WHD_ROQ1-like"/>
</dbReference>
<dbReference type="Gene3D" id="1.10.8.430">
    <property type="entry name" value="Helical domain of apoptotic protease-activating factors"/>
    <property type="match status" value="1"/>
</dbReference>
<sequence>MASSSSSSSSKRRRSYDVFLSFRGTDIRNNFLGHLYTALDQRGINTYMDGEELRTGEQISPALMEAIEESRIAMAIFSENYASSKWCLGELAKIMECKEQRDLMVFPVFYKVEPCEVRTPGKSYLEAMAKHEDKFGKDSEEVKGWKKALSGAGSLSGLHFTDGKHAFPRKRKIEIRSNLVDGVLHYAGGLPLALKVLGSFLCGREEDEWESTLEKLAKSPDKDINDVLKVGYEGLEDYAKEIFLDIACFFKGRSTSDIKKVLDSCGFHTTIGLKVLIERSWISEDNGTFQMHDLIQLMGRDIVEEECRDDPGKRSRLWLYDDVLDVLSRDLGAPAMKAIVLELPEREEMYIGTNAFTNMRKLRLLILRNVHNPFQGPIHFPNELRWFEWPKRASIPEFGDGQKKLVALDLRNTNIEVVLKQFQDYKKLKFINFSRCESVFSMPDLYCTPYLEELNLRGCKNLEHLPDVLRCKNLQFLGLSGCSKLRRFPDIPDEIKGLRELDLVGTAIEELPASIENFVSLEGLVVSNCKNLEILPSSIYRLGNLRALLLDGCSKLIHFPKAEEDWSNPHKQIGFPGLEVLSLRGCNLSEVEFLHQNHSCFPSLVQLSLSANVPTFKMNELDVSDCQGLQEILKFPEQSCYRDVHCKYLRKTPSDNCEWVHNGMTITDLFKLKAEDRRSVG</sequence>
<dbReference type="Proteomes" id="UP000827889">
    <property type="component" value="Chromosome 1"/>
</dbReference>
<dbReference type="SUPFAM" id="SSF52058">
    <property type="entry name" value="L domain-like"/>
    <property type="match status" value="1"/>
</dbReference>
<name>A0ABM3H7S6_9MYRT</name>
<dbReference type="RefSeq" id="XP_048132656.1">
    <property type="nucleotide sequence ID" value="XM_048276699.1"/>
</dbReference>
<organism evidence="4 5">
    <name type="scientific">Rhodamnia argentea</name>
    <dbReference type="NCBI Taxonomy" id="178133"/>
    <lineage>
        <taxon>Eukaryota</taxon>
        <taxon>Viridiplantae</taxon>
        <taxon>Streptophyta</taxon>
        <taxon>Embryophyta</taxon>
        <taxon>Tracheophyta</taxon>
        <taxon>Spermatophyta</taxon>
        <taxon>Magnoliopsida</taxon>
        <taxon>eudicotyledons</taxon>
        <taxon>Gunneridae</taxon>
        <taxon>Pentapetalae</taxon>
        <taxon>rosids</taxon>
        <taxon>malvids</taxon>
        <taxon>Myrtales</taxon>
        <taxon>Myrtaceae</taxon>
        <taxon>Myrtoideae</taxon>
        <taxon>Myrteae</taxon>
        <taxon>Australasian group</taxon>
        <taxon>Rhodamnia</taxon>
    </lineage>
</organism>
<keyword evidence="1" id="KW-0677">Repeat</keyword>
<evidence type="ECO:0000256" key="2">
    <source>
        <dbReference type="ARBA" id="ARBA00022821"/>
    </source>
</evidence>